<reference evidence="1 2" key="1">
    <citation type="submission" date="2020-08" db="EMBL/GenBank/DDBJ databases">
        <title>Genomic Encyclopedia of Type Strains, Phase IV (KMG-V): Genome sequencing to study the core and pangenomes of soil and plant-associated prokaryotes.</title>
        <authorList>
            <person name="Whitman W."/>
        </authorList>
    </citation>
    <scope>NUCLEOTIDE SEQUENCE [LARGE SCALE GENOMIC DNA]</scope>
    <source>
        <strain evidence="1 2">JPY158</strain>
    </source>
</reference>
<sequence length="168" mass="19568">MSRSTARISNRGGGFRNCRVETQPAAWSHIMHRSPLPGSLQCCNATTVRHFHWRFLALGRFRSSKNRLLPQKAMMNRTIWPGIRDEIEIPKLDCAVVLSDDTSMAQQIIELLRRRSLEGIFRTLEIVMQTLSHWIVVLTNAYMEYTTCNWNATHVYRRTVGYDQVIWC</sequence>
<name>A0A7W8Q4V1_PARAM</name>
<dbReference type="AlphaFoldDB" id="A0A7W8Q4V1"/>
<organism evidence="1 2">
    <name type="scientific">Paraburkholderia atlantica</name>
    <dbReference type="NCBI Taxonomy" id="2654982"/>
    <lineage>
        <taxon>Bacteria</taxon>
        <taxon>Pseudomonadati</taxon>
        <taxon>Pseudomonadota</taxon>
        <taxon>Betaproteobacteria</taxon>
        <taxon>Burkholderiales</taxon>
        <taxon>Burkholderiaceae</taxon>
        <taxon>Paraburkholderia</taxon>
    </lineage>
</organism>
<protein>
    <submittedName>
        <fullName evidence="1">Uncharacterized protein</fullName>
    </submittedName>
</protein>
<keyword evidence="2" id="KW-1185">Reference proteome</keyword>
<evidence type="ECO:0000313" key="1">
    <source>
        <dbReference type="EMBL" id="MBB5423793.1"/>
    </source>
</evidence>
<accession>A0A7W8Q4V1</accession>
<dbReference type="Proteomes" id="UP000592780">
    <property type="component" value="Unassembled WGS sequence"/>
</dbReference>
<dbReference type="RefSeq" id="WP_429262281.1">
    <property type="nucleotide sequence ID" value="NZ_JBNDLN010000004.1"/>
</dbReference>
<gene>
    <name evidence="1" type="ORF">HDG40_001937</name>
</gene>
<evidence type="ECO:0000313" key="2">
    <source>
        <dbReference type="Proteomes" id="UP000592780"/>
    </source>
</evidence>
<comment type="caution">
    <text evidence="1">The sequence shown here is derived from an EMBL/GenBank/DDBJ whole genome shotgun (WGS) entry which is preliminary data.</text>
</comment>
<dbReference type="EMBL" id="JACHDD010000003">
    <property type="protein sequence ID" value="MBB5423793.1"/>
    <property type="molecule type" value="Genomic_DNA"/>
</dbReference>
<proteinExistence type="predicted"/>